<reference evidence="3" key="2">
    <citation type="journal article" date="2018" name="BMC Genomics">
        <title>A manually annotated Actinidia chinensis var. chinensis (kiwifruit) genome highlights the challenges associated with draft genomes and gene prediction in plants.</title>
        <authorList>
            <person name="Pilkington S.M."/>
            <person name="Crowhurst R."/>
            <person name="Hilario E."/>
            <person name="Nardozza S."/>
            <person name="Fraser L."/>
            <person name="Peng Y."/>
            <person name="Gunaseelan K."/>
            <person name="Simpson R."/>
            <person name="Tahir J."/>
            <person name="Deroles S.C."/>
            <person name="Templeton K."/>
            <person name="Luo Z."/>
            <person name="Davy M."/>
            <person name="Cheng C."/>
            <person name="McNeilage M."/>
            <person name="Scaglione D."/>
            <person name="Liu Y."/>
            <person name="Zhang Q."/>
            <person name="Datson P."/>
            <person name="De Silva N."/>
            <person name="Gardiner S.E."/>
            <person name="Bassett H."/>
            <person name="Chagne D."/>
            <person name="McCallum J."/>
            <person name="Dzierzon H."/>
            <person name="Deng C."/>
            <person name="Wang Y.Y."/>
            <person name="Barron L."/>
            <person name="Manako K."/>
            <person name="Bowen J."/>
            <person name="Foster T.M."/>
            <person name="Erridge Z.A."/>
            <person name="Tiffin H."/>
            <person name="Waite C.N."/>
            <person name="Davies K.M."/>
            <person name="Grierson E.P."/>
            <person name="Laing W.A."/>
            <person name="Kirk R."/>
            <person name="Chen X."/>
            <person name="Wood M."/>
            <person name="Montefiori M."/>
            <person name="Brummell D.A."/>
            <person name="Schwinn K.E."/>
            <person name="Catanach A."/>
            <person name="Fullerton C."/>
            <person name="Li D."/>
            <person name="Meiyalaghan S."/>
            <person name="Nieuwenhuizen N."/>
            <person name="Read N."/>
            <person name="Prakash R."/>
            <person name="Hunter D."/>
            <person name="Zhang H."/>
            <person name="McKenzie M."/>
            <person name="Knabel M."/>
            <person name="Harris A."/>
            <person name="Allan A.C."/>
            <person name="Gleave A."/>
            <person name="Chen A."/>
            <person name="Janssen B.J."/>
            <person name="Plunkett B."/>
            <person name="Ampomah-Dwamena C."/>
            <person name="Voogd C."/>
            <person name="Leif D."/>
            <person name="Lafferty D."/>
            <person name="Souleyre E.J.F."/>
            <person name="Varkonyi-Gasic E."/>
            <person name="Gambi F."/>
            <person name="Hanley J."/>
            <person name="Yao J.L."/>
            <person name="Cheung J."/>
            <person name="David K.M."/>
            <person name="Warren B."/>
            <person name="Marsh K."/>
            <person name="Snowden K.C."/>
            <person name="Lin-Wang K."/>
            <person name="Brian L."/>
            <person name="Martinez-Sanchez M."/>
            <person name="Wang M."/>
            <person name="Ileperuma N."/>
            <person name="Macnee N."/>
            <person name="Campin R."/>
            <person name="McAtee P."/>
            <person name="Drummond R.S.M."/>
            <person name="Espley R.V."/>
            <person name="Ireland H.S."/>
            <person name="Wu R."/>
            <person name="Atkinson R.G."/>
            <person name="Karunairetnam S."/>
            <person name="Bulley S."/>
            <person name="Chunkath S."/>
            <person name="Hanley Z."/>
            <person name="Storey R."/>
            <person name="Thrimawithana A.H."/>
            <person name="Thomson S."/>
            <person name="David C."/>
            <person name="Testolin R."/>
            <person name="Huang H."/>
            <person name="Hellens R.P."/>
            <person name="Schaffer R.J."/>
        </authorList>
    </citation>
    <scope>NUCLEOTIDE SEQUENCE [LARGE SCALE GENOMIC DNA]</scope>
    <source>
        <strain evidence="3">cv. Red5</strain>
    </source>
</reference>
<proteinExistence type="predicted"/>
<evidence type="ECO:0000313" key="3">
    <source>
        <dbReference type="Proteomes" id="UP000241394"/>
    </source>
</evidence>
<dbReference type="NCBIfam" id="TIGR01640">
    <property type="entry name" value="F_box_assoc_1"/>
    <property type="match status" value="1"/>
</dbReference>
<sequence>MEPGSKEEKTNSKIEAKSKAHFPYLPEEIVLQIFSKLLIDSLVRFRGSIKDIPVPKPFIPHRCCPEIMGSSNGFLLVRVGGDFFLWNPLNRCCVKVLSNERYHYNCKSCMIVSGLCYDSSADDYKVVVVNSWSRGYTHRDDSFGMVGSCRSKTWMEILFPSNWHKVRSGTTIDGCLHWLVTETGEDFSFQSYLIVYFDPQSNGFGKLPMPQRKEDILLGLGVLDGCLSLTFCRGKMEFDASDVEVLAMKKYGDETSWTSLFVIPNLFRLCPGHMLVPLCTTEKEEVLIRWDKEMQRRILAYNPKRKSYRNHLIPNNNCGIDVTMFVGSMVSLPNYNLEEEEHSEIFRSGVTRKWKRKLGDAFFKVITS</sequence>
<dbReference type="Gramene" id="PSS33909">
    <property type="protein sequence ID" value="PSS33909"/>
    <property type="gene ID" value="CEY00_Acc04308"/>
</dbReference>
<dbReference type="InterPro" id="IPR013187">
    <property type="entry name" value="F-box-assoc_dom_typ3"/>
</dbReference>
<gene>
    <name evidence="2" type="ORF">CEY00_Acc04308</name>
</gene>
<dbReference type="EMBL" id="NKQK01000003">
    <property type="protein sequence ID" value="PSS33909.1"/>
    <property type="molecule type" value="Genomic_DNA"/>
</dbReference>
<feature type="domain" description="F-box associated beta-propeller type 3" evidence="1">
    <location>
        <begin position="62"/>
        <end position="311"/>
    </location>
</feature>
<accession>A0A2R6RV85</accession>
<evidence type="ECO:0000259" key="1">
    <source>
        <dbReference type="Pfam" id="PF08268"/>
    </source>
</evidence>
<evidence type="ECO:0000313" key="2">
    <source>
        <dbReference type="EMBL" id="PSS33909.1"/>
    </source>
</evidence>
<dbReference type="Pfam" id="PF08268">
    <property type="entry name" value="FBA_3"/>
    <property type="match status" value="1"/>
</dbReference>
<dbReference type="PANTHER" id="PTHR31672:SF13">
    <property type="entry name" value="F-BOX PROTEIN CPR30-LIKE"/>
    <property type="match status" value="1"/>
</dbReference>
<dbReference type="AlphaFoldDB" id="A0A2R6RV85"/>
<reference evidence="2 3" key="1">
    <citation type="submission" date="2017-07" db="EMBL/GenBank/DDBJ databases">
        <title>An improved, manually edited Actinidia chinensis var. chinensis (kiwifruit) genome highlights the challenges associated with draft genomes and gene prediction in plants.</title>
        <authorList>
            <person name="Pilkington S."/>
            <person name="Crowhurst R."/>
            <person name="Hilario E."/>
            <person name="Nardozza S."/>
            <person name="Fraser L."/>
            <person name="Peng Y."/>
            <person name="Gunaseelan K."/>
            <person name="Simpson R."/>
            <person name="Tahir J."/>
            <person name="Deroles S."/>
            <person name="Templeton K."/>
            <person name="Luo Z."/>
            <person name="Davy M."/>
            <person name="Cheng C."/>
            <person name="Mcneilage M."/>
            <person name="Scaglione D."/>
            <person name="Liu Y."/>
            <person name="Zhang Q."/>
            <person name="Datson P."/>
            <person name="De Silva N."/>
            <person name="Gardiner S."/>
            <person name="Bassett H."/>
            <person name="Chagne D."/>
            <person name="Mccallum J."/>
            <person name="Dzierzon H."/>
            <person name="Deng C."/>
            <person name="Wang Y.-Y."/>
            <person name="Barron N."/>
            <person name="Manako K."/>
            <person name="Bowen J."/>
            <person name="Foster T."/>
            <person name="Erridge Z."/>
            <person name="Tiffin H."/>
            <person name="Waite C."/>
            <person name="Davies K."/>
            <person name="Grierson E."/>
            <person name="Laing W."/>
            <person name="Kirk R."/>
            <person name="Chen X."/>
            <person name="Wood M."/>
            <person name="Montefiori M."/>
            <person name="Brummell D."/>
            <person name="Schwinn K."/>
            <person name="Catanach A."/>
            <person name="Fullerton C."/>
            <person name="Li D."/>
            <person name="Meiyalaghan S."/>
            <person name="Nieuwenhuizen N."/>
            <person name="Read N."/>
            <person name="Prakash R."/>
            <person name="Hunter D."/>
            <person name="Zhang H."/>
            <person name="Mckenzie M."/>
            <person name="Knabel M."/>
            <person name="Harris A."/>
            <person name="Allan A."/>
            <person name="Chen A."/>
            <person name="Janssen B."/>
            <person name="Plunkett B."/>
            <person name="Dwamena C."/>
            <person name="Voogd C."/>
            <person name="Leif D."/>
            <person name="Lafferty D."/>
            <person name="Souleyre E."/>
            <person name="Varkonyi-Gasic E."/>
            <person name="Gambi F."/>
            <person name="Hanley J."/>
            <person name="Yao J.-L."/>
            <person name="Cheung J."/>
            <person name="David K."/>
            <person name="Warren B."/>
            <person name="Marsh K."/>
            <person name="Snowden K."/>
            <person name="Lin-Wang K."/>
            <person name="Brian L."/>
            <person name="Martinez-Sanchez M."/>
            <person name="Wang M."/>
            <person name="Ileperuma N."/>
            <person name="Macnee N."/>
            <person name="Campin R."/>
            <person name="Mcatee P."/>
            <person name="Drummond R."/>
            <person name="Espley R."/>
            <person name="Ireland H."/>
            <person name="Wu R."/>
            <person name="Atkinson R."/>
            <person name="Karunairetnam S."/>
            <person name="Bulley S."/>
            <person name="Chunkath S."/>
            <person name="Hanley Z."/>
            <person name="Storey R."/>
            <person name="Thrimawithana A."/>
            <person name="Thomson S."/>
            <person name="David C."/>
            <person name="Testolin R."/>
        </authorList>
    </citation>
    <scope>NUCLEOTIDE SEQUENCE [LARGE SCALE GENOMIC DNA]</scope>
    <source>
        <strain evidence="3">cv. Red5</strain>
        <tissue evidence="2">Young leaf</tissue>
    </source>
</reference>
<comment type="caution">
    <text evidence="2">The sequence shown here is derived from an EMBL/GenBank/DDBJ whole genome shotgun (WGS) entry which is preliminary data.</text>
</comment>
<dbReference type="PANTHER" id="PTHR31672">
    <property type="entry name" value="BNACNNG10540D PROTEIN"/>
    <property type="match status" value="1"/>
</dbReference>
<dbReference type="InterPro" id="IPR017451">
    <property type="entry name" value="F-box-assoc_interact_dom"/>
</dbReference>
<name>A0A2R6RV85_ACTCC</name>
<dbReference type="InterPro" id="IPR050796">
    <property type="entry name" value="SCF_F-box_component"/>
</dbReference>
<dbReference type="Proteomes" id="UP000241394">
    <property type="component" value="Chromosome LG3"/>
</dbReference>
<dbReference type="OrthoDB" id="1667133at2759"/>
<protein>
    <submittedName>
        <fullName evidence="2">F-box/kelch-repeat protein</fullName>
    </submittedName>
</protein>
<dbReference type="InParanoid" id="A0A2R6RV85"/>
<organism evidence="2 3">
    <name type="scientific">Actinidia chinensis var. chinensis</name>
    <name type="common">Chinese soft-hair kiwi</name>
    <dbReference type="NCBI Taxonomy" id="1590841"/>
    <lineage>
        <taxon>Eukaryota</taxon>
        <taxon>Viridiplantae</taxon>
        <taxon>Streptophyta</taxon>
        <taxon>Embryophyta</taxon>
        <taxon>Tracheophyta</taxon>
        <taxon>Spermatophyta</taxon>
        <taxon>Magnoliopsida</taxon>
        <taxon>eudicotyledons</taxon>
        <taxon>Gunneridae</taxon>
        <taxon>Pentapetalae</taxon>
        <taxon>asterids</taxon>
        <taxon>Ericales</taxon>
        <taxon>Actinidiaceae</taxon>
        <taxon>Actinidia</taxon>
    </lineage>
</organism>
<keyword evidence="3" id="KW-1185">Reference proteome</keyword>